<accession>A0A6A5ZMR1</accession>
<evidence type="ECO:0000256" key="1">
    <source>
        <dbReference type="SAM" id="MobiDB-lite"/>
    </source>
</evidence>
<keyword evidence="2" id="KW-0812">Transmembrane</keyword>
<dbReference type="OrthoDB" id="5342924at2759"/>
<feature type="region of interest" description="Disordered" evidence="1">
    <location>
        <begin position="1"/>
        <end position="43"/>
    </location>
</feature>
<proteinExistence type="predicted"/>
<evidence type="ECO:0000313" key="3">
    <source>
        <dbReference type="EMBL" id="KAF2120902.1"/>
    </source>
</evidence>
<keyword evidence="2" id="KW-1133">Transmembrane helix</keyword>
<sequence length="759" mass="84057">MGDSTSSPNEPFLARKHMSTTSTHPTDTYEPRPYHAHPADNDDYRRQGLESPKVALNSNLPKVELLVHLLSLGVIGILFWINWAQKYWKDFELKKSSVRNVQLKAWQLPAKLHEILMFTSLSSVVFYNMRKLLVGRNGIPFGLISAPYMTGSPSTLLKGSFRAGSTRHWRFGALIFLVCVLSVVLGPSSAILMIPSLAWYEVENAFPESSTKILFIESKETLWPTVFNASTKLSASAAAQCLGNPFDEYSNVNICPTSGYMDIIEWWASRTSTDSRNGPLFTEVYSSAQRELDIRLAPGDYDSGERIPTEAYTTVTTELTTMSLGTFYNYARRRNIGGLKDVEYPRLRISVSSPIYQPVVHVNCQMDMYGDGDRRNISFPSAQSGWADDSEYKQDPFVVEADSEILDGLPSLEPRFSWYKDTRKNAASSLLALAIVPALARNDTGDEFQTSAVTACSIDARWAASEVSYQPTNSTLVSSNVTDTITDKLDRRYHASQMSEYALSEKPLDLQLDWAAFLDANQTGTENGTSTTNKSAMAVFLALPIANIKSQGNNLATFQVPNITTSNLNGAIEEAVPMLLGVVVADSIARTVSLNTIPWLITKSTPNSDFIPLPICLAPDSTLHGEFNSNTTIYSVRLELDRYGYGYAIHNKATRFAIAALVIYAFIVCLHLIYILGAVMTRRYYGGDCWENVGDLVALSVNSPPTHRLYGTSAGVAKTGTWKNMVKVRGSGHDHLELFFAGKDHEEAGATIEVNKKYY</sequence>
<gene>
    <name evidence="3" type="ORF">BDV96DRAFT_280674</name>
</gene>
<organism evidence="3 4">
    <name type="scientific">Lophiotrema nucula</name>
    <dbReference type="NCBI Taxonomy" id="690887"/>
    <lineage>
        <taxon>Eukaryota</taxon>
        <taxon>Fungi</taxon>
        <taxon>Dikarya</taxon>
        <taxon>Ascomycota</taxon>
        <taxon>Pezizomycotina</taxon>
        <taxon>Dothideomycetes</taxon>
        <taxon>Pleosporomycetidae</taxon>
        <taxon>Pleosporales</taxon>
        <taxon>Lophiotremataceae</taxon>
        <taxon>Lophiotrema</taxon>
    </lineage>
</organism>
<protein>
    <submittedName>
        <fullName evidence="3">Uncharacterized protein</fullName>
    </submittedName>
</protein>
<feature type="transmembrane region" description="Helical" evidence="2">
    <location>
        <begin position="65"/>
        <end position="84"/>
    </location>
</feature>
<evidence type="ECO:0000313" key="4">
    <source>
        <dbReference type="Proteomes" id="UP000799770"/>
    </source>
</evidence>
<feature type="transmembrane region" description="Helical" evidence="2">
    <location>
        <begin position="656"/>
        <end position="676"/>
    </location>
</feature>
<keyword evidence="2" id="KW-0472">Membrane</keyword>
<name>A0A6A5ZMR1_9PLEO</name>
<evidence type="ECO:0000256" key="2">
    <source>
        <dbReference type="SAM" id="Phobius"/>
    </source>
</evidence>
<feature type="transmembrane region" description="Helical" evidence="2">
    <location>
        <begin position="171"/>
        <end position="200"/>
    </location>
</feature>
<feature type="compositionally biased region" description="Basic and acidic residues" evidence="1">
    <location>
        <begin position="27"/>
        <end position="43"/>
    </location>
</feature>
<reference evidence="3" key="1">
    <citation type="journal article" date="2020" name="Stud. Mycol.">
        <title>101 Dothideomycetes genomes: a test case for predicting lifestyles and emergence of pathogens.</title>
        <authorList>
            <person name="Haridas S."/>
            <person name="Albert R."/>
            <person name="Binder M."/>
            <person name="Bloem J."/>
            <person name="Labutti K."/>
            <person name="Salamov A."/>
            <person name="Andreopoulos B."/>
            <person name="Baker S."/>
            <person name="Barry K."/>
            <person name="Bills G."/>
            <person name="Bluhm B."/>
            <person name="Cannon C."/>
            <person name="Castanera R."/>
            <person name="Culley D."/>
            <person name="Daum C."/>
            <person name="Ezra D."/>
            <person name="Gonzalez J."/>
            <person name="Henrissat B."/>
            <person name="Kuo A."/>
            <person name="Liang C."/>
            <person name="Lipzen A."/>
            <person name="Lutzoni F."/>
            <person name="Magnuson J."/>
            <person name="Mondo S."/>
            <person name="Nolan M."/>
            <person name="Ohm R."/>
            <person name="Pangilinan J."/>
            <person name="Park H.-J."/>
            <person name="Ramirez L."/>
            <person name="Alfaro M."/>
            <person name="Sun H."/>
            <person name="Tritt A."/>
            <person name="Yoshinaga Y."/>
            <person name="Zwiers L.-H."/>
            <person name="Turgeon B."/>
            <person name="Goodwin S."/>
            <person name="Spatafora J."/>
            <person name="Crous P."/>
            <person name="Grigoriev I."/>
        </authorList>
    </citation>
    <scope>NUCLEOTIDE SEQUENCE</scope>
    <source>
        <strain evidence="3">CBS 627.86</strain>
    </source>
</reference>
<keyword evidence="4" id="KW-1185">Reference proteome</keyword>
<dbReference type="EMBL" id="ML977313">
    <property type="protein sequence ID" value="KAF2120902.1"/>
    <property type="molecule type" value="Genomic_DNA"/>
</dbReference>
<dbReference type="Proteomes" id="UP000799770">
    <property type="component" value="Unassembled WGS sequence"/>
</dbReference>
<dbReference type="AlphaFoldDB" id="A0A6A5ZMR1"/>